<dbReference type="PIRSF" id="PIRSF017082">
    <property type="entry name" value="YflP"/>
    <property type="match status" value="1"/>
</dbReference>
<organism evidence="3 4">
    <name type="scientific">Belnapia mucosa</name>
    <dbReference type="NCBI Taxonomy" id="2804532"/>
    <lineage>
        <taxon>Bacteria</taxon>
        <taxon>Pseudomonadati</taxon>
        <taxon>Pseudomonadota</taxon>
        <taxon>Alphaproteobacteria</taxon>
        <taxon>Acetobacterales</taxon>
        <taxon>Roseomonadaceae</taxon>
        <taxon>Belnapia</taxon>
    </lineage>
</organism>
<dbReference type="InterPro" id="IPR042100">
    <property type="entry name" value="Bug_dom1"/>
</dbReference>
<evidence type="ECO:0000256" key="1">
    <source>
        <dbReference type="ARBA" id="ARBA00006987"/>
    </source>
</evidence>
<dbReference type="PANTHER" id="PTHR42928">
    <property type="entry name" value="TRICARBOXYLATE-BINDING PROTEIN"/>
    <property type="match status" value="1"/>
</dbReference>
<dbReference type="Pfam" id="PF03401">
    <property type="entry name" value="TctC"/>
    <property type="match status" value="1"/>
</dbReference>
<keyword evidence="2" id="KW-0732">Signal</keyword>
<dbReference type="CDD" id="cd13578">
    <property type="entry name" value="PBP2_Bug27"/>
    <property type="match status" value="1"/>
</dbReference>
<keyword evidence="4" id="KW-1185">Reference proteome</keyword>
<dbReference type="RefSeq" id="WP_202828558.1">
    <property type="nucleotide sequence ID" value="NZ_JAEUXJ010000020.1"/>
</dbReference>
<feature type="chain" id="PRO_5047250485" evidence="2">
    <location>
        <begin position="24"/>
        <end position="323"/>
    </location>
</feature>
<sequence>MIRLARRPLLLAAILAAPKVARAQSYPARPVRVIVPFPPGNSTDIVARFIADGLSRSWQQRLVVDNRSGGAGAVGMDAGAHAPGDGYTLVVGSSGTLAVNPAIIPNLSYDVLRDFAPISNLATMPLLLLARPDFPANTLPELQVLARQRPGELGYGSPGPGTAGHLAGEYLAHRAGIRMQHVPYRGTGPALADLLGGTLPLVSDSLASALPHVQEGRLKALVITGRNRAPQLPNVPTAAETLGKFEAVGWIGMVAPAATPGPLVTQINAEVVRILRDPASSQRLESLGGSPDPRTPAEFATFIRSETEKWREVARIANVKLDG</sequence>
<dbReference type="EMBL" id="JAEUXJ010000020">
    <property type="protein sequence ID" value="MBL6458816.1"/>
    <property type="molecule type" value="Genomic_DNA"/>
</dbReference>
<comment type="caution">
    <text evidence="3">The sequence shown here is derived from an EMBL/GenBank/DDBJ whole genome shotgun (WGS) entry which is preliminary data.</text>
</comment>
<gene>
    <name evidence="3" type="ORF">JMJ55_26140</name>
</gene>
<dbReference type="SUPFAM" id="SSF53850">
    <property type="entry name" value="Periplasmic binding protein-like II"/>
    <property type="match status" value="1"/>
</dbReference>
<name>A0ABS1VAW2_9PROT</name>
<dbReference type="PANTHER" id="PTHR42928:SF5">
    <property type="entry name" value="BLR1237 PROTEIN"/>
    <property type="match status" value="1"/>
</dbReference>
<feature type="signal peptide" evidence="2">
    <location>
        <begin position="1"/>
        <end position="23"/>
    </location>
</feature>
<dbReference type="InterPro" id="IPR005064">
    <property type="entry name" value="BUG"/>
</dbReference>
<evidence type="ECO:0000256" key="2">
    <source>
        <dbReference type="SAM" id="SignalP"/>
    </source>
</evidence>
<reference evidence="3 4" key="1">
    <citation type="submission" date="2021-01" db="EMBL/GenBank/DDBJ databases">
        <title>Belnapia mucosa sp. nov. and Belnapia arida sp. nov., isolated from the Tabernas Desert (Almeria, Spain).</title>
        <authorList>
            <person name="Molina-Menor E."/>
            <person name="Vidal-Verdu A."/>
            <person name="Calonge A."/>
            <person name="Satari L."/>
            <person name="Pereto Magraner J."/>
            <person name="Porcar Miralles M."/>
        </authorList>
    </citation>
    <scope>NUCLEOTIDE SEQUENCE [LARGE SCALE GENOMIC DNA]</scope>
    <source>
        <strain evidence="3 4">T6</strain>
    </source>
</reference>
<dbReference type="Proteomes" id="UP000606490">
    <property type="component" value="Unassembled WGS sequence"/>
</dbReference>
<dbReference type="Gene3D" id="3.40.190.10">
    <property type="entry name" value="Periplasmic binding protein-like II"/>
    <property type="match status" value="1"/>
</dbReference>
<comment type="similarity">
    <text evidence="1">Belongs to the UPF0065 (bug) family.</text>
</comment>
<proteinExistence type="inferred from homology"/>
<evidence type="ECO:0000313" key="4">
    <source>
        <dbReference type="Proteomes" id="UP000606490"/>
    </source>
</evidence>
<evidence type="ECO:0000313" key="3">
    <source>
        <dbReference type="EMBL" id="MBL6458816.1"/>
    </source>
</evidence>
<protein>
    <submittedName>
        <fullName evidence="3">Tripartite tricarboxylate transporter substrate binding protein</fullName>
    </submittedName>
</protein>
<dbReference type="Gene3D" id="3.40.190.150">
    <property type="entry name" value="Bordetella uptake gene, domain 1"/>
    <property type="match status" value="1"/>
</dbReference>
<accession>A0ABS1VAW2</accession>